<gene>
    <name evidence="2" type="ORF">LPTSP4_35710</name>
</gene>
<dbReference type="OrthoDB" id="9765204at2"/>
<keyword evidence="3" id="KW-1185">Reference proteome</keyword>
<dbReference type="RefSeq" id="WP_108978411.1">
    <property type="nucleotide sequence ID" value="NZ_BFBB01000009.1"/>
</dbReference>
<dbReference type="Proteomes" id="UP000245133">
    <property type="component" value="Unassembled WGS sequence"/>
</dbReference>
<dbReference type="AlphaFoldDB" id="A0A2P2E577"/>
<feature type="compositionally biased region" description="Polar residues" evidence="1">
    <location>
        <begin position="15"/>
        <end position="24"/>
    </location>
</feature>
<comment type="caution">
    <text evidence="2">The sequence shown here is derived from an EMBL/GenBank/DDBJ whole genome shotgun (WGS) entry which is preliminary data.</text>
</comment>
<evidence type="ECO:0000256" key="1">
    <source>
        <dbReference type="SAM" id="MobiDB-lite"/>
    </source>
</evidence>
<accession>A0A2P2E577</accession>
<proteinExistence type="predicted"/>
<evidence type="ECO:0000313" key="2">
    <source>
        <dbReference type="EMBL" id="GBF52033.1"/>
    </source>
</evidence>
<feature type="compositionally biased region" description="Basic and acidic residues" evidence="1">
    <location>
        <begin position="1"/>
        <end position="14"/>
    </location>
</feature>
<sequence>MKEYRRAKIDDSKQRNNTKNLNTDAYSSIESRNDYYGWVNAQLKDKGIQWFGAADIVTGMDGVGAADEMNLLFLKDATEDYLKAGNKFLFEQNIKNAKQLLENGKLTGSFVNAEGKTIKFDGLTGVDLDYALVEFEQSKIQSFMDDYQKKNPGVDMNKTYEYINASMNLDLANKNVKAVMEEYFNVYRGQKSFDFRNYQDRVKLGKKKIEILHGINSNSAP</sequence>
<protein>
    <submittedName>
        <fullName evidence="2">Uncharacterized protein</fullName>
    </submittedName>
</protein>
<evidence type="ECO:0000313" key="3">
    <source>
        <dbReference type="Proteomes" id="UP000245133"/>
    </source>
</evidence>
<organism evidence="2 3">
    <name type="scientific">Leptospira ryugenii</name>
    <dbReference type="NCBI Taxonomy" id="1917863"/>
    <lineage>
        <taxon>Bacteria</taxon>
        <taxon>Pseudomonadati</taxon>
        <taxon>Spirochaetota</taxon>
        <taxon>Spirochaetia</taxon>
        <taxon>Leptospirales</taxon>
        <taxon>Leptospiraceae</taxon>
        <taxon>Leptospira</taxon>
    </lineage>
</organism>
<reference evidence="2 3" key="1">
    <citation type="submission" date="2018-02" db="EMBL/GenBank/DDBJ databases">
        <title>Novel Leptospira species isolated from soil and water in Japan.</title>
        <authorList>
            <person name="Nakao R."/>
            <person name="Masuzawa T."/>
        </authorList>
    </citation>
    <scope>NUCLEOTIDE SEQUENCE [LARGE SCALE GENOMIC DNA]</scope>
    <source>
        <strain evidence="2 3">YH101</strain>
    </source>
</reference>
<name>A0A2P2E577_9LEPT</name>
<dbReference type="EMBL" id="BFBB01000009">
    <property type="protein sequence ID" value="GBF52033.1"/>
    <property type="molecule type" value="Genomic_DNA"/>
</dbReference>
<feature type="region of interest" description="Disordered" evidence="1">
    <location>
        <begin position="1"/>
        <end position="24"/>
    </location>
</feature>